<dbReference type="PANTHER" id="PTHR38788">
    <property type="entry name" value="CLR5 DOMAIN-CONTAINING PROTEIN"/>
    <property type="match status" value="1"/>
</dbReference>
<dbReference type="STRING" id="1220924.W2S175"/>
<dbReference type="InterPro" id="IPR011990">
    <property type="entry name" value="TPR-like_helical_dom_sf"/>
</dbReference>
<dbReference type="Proteomes" id="UP000030752">
    <property type="component" value="Unassembled WGS sequence"/>
</dbReference>
<evidence type="ECO:0000259" key="2">
    <source>
        <dbReference type="Pfam" id="PF14420"/>
    </source>
</evidence>
<protein>
    <recommendedName>
        <fullName evidence="2">Clr5 domain-containing protein</fullName>
    </recommendedName>
</protein>
<keyword evidence="4" id="KW-1185">Reference proteome</keyword>
<dbReference type="Pfam" id="PF13374">
    <property type="entry name" value="TPR_10"/>
    <property type="match status" value="1"/>
</dbReference>
<dbReference type="VEuPathDB" id="FungiDB:HMPREF1541_01612"/>
<evidence type="ECO:0000256" key="1">
    <source>
        <dbReference type="SAM" id="MobiDB-lite"/>
    </source>
</evidence>
<dbReference type="Gene3D" id="1.25.40.10">
    <property type="entry name" value="Tetratricopeptide repeat domain"/>
    <property type="match status" value="1"/>
</dbReference>
<dbReference type="HOGENOM" id="CLU_469313_0_0_1"/>
<dbReference type="InParanoid" id="W2S175"/>
<dbReference type="EMBL" id="KB822718">
    <property type="protein sequence ID" value="ETN42456.1"/>
    <property type="molecule type" value="Genomic_DNA"/>
</dbReference>
<dbReference type="eggNOG" id="ENOG502SWPC">
    <property type="taxonomic scope" value="Eukaryota"/>
</dbReference>
<feature type="domain" description="Clr5" evidence="2">
    <location>
        <begin position="21"/>
        <end position="73"/>
    </location>
</feature>
<sequence>MASATERKGKVSKRSANSYSTDEWKQHRPLITRMYFEDGRTLKEVREHLEKEFNFTPSERMYKSRLHSWGLDKKKKEHEMLEIVRLGSQQQGDSKDKTFVIRGRTVTLADALHYFNRKGIKDPTTLLDQQLDGSDPHGELSSPEDGDVQTPLSAHGDMLDSAAKGDSDYDFLASPPPQRHIKPPTSIPLHFRPADIAERRLVALQTALGVPELKPMPAFRTLSVESVVASNNLPPEDGRYVDAIYLQLQAHYREIFASRNLSVNSSWTATSDNAGADHFYYQMYQGYSNLWNGQKDKAFELFLSAAELVEGLIKNNHVAFLIYVLDLVVRHDGSGHEEPLMMILQHVADMARTVYESESAPIYLVAMYLKNSRNGRAGLAEAAMRRLLDFFQDSIGYFHSETIALLQTFATALLNRKRYAEAAVRFQQLVDAFETTQGKHCYEVCYALRTTSEAYFHMGQYVESLQALKAALARTEGLPRAEEREIYVRCLRGMAEISNKLGRRQEAIETMHHVVDCTQEAFGADHPFTSRAKMHLKTTQKGDSDEVSSIPPMVYRLGRGGKAANYVWVTRSSPTRLAP</sequence>
<evidence type="ECO:0000313" key="3">
    <source>
        <dbReference type="EMBL" id="ETN42456.1"/>
    </source>
</evidence>
<dbReference type="GeneID" id="19968951"/>
<dbReference type="Pfam" id="PF14420">
    <property type="entry name" value="Clr5"/>
    <property type="match status" value="1"/>
</dbReference>
<dbReference type="PANTHER" id="PTHR38788:SF3">
    <property type="entry name" value="CLR5 DOMAIN-CONTAINING PROTEIN"/>
    <property type="match status" value="1"/>
</dbReference>
<accession>W2S175</accession>
<organism evidence="3 4">
    <name type="scientific">Cyphellophora europaea (strain CBS 101466)</name>
    <name type="common">Phialophora europaea</name>
    <dbReference type="NCBI Taxonomy" id="1220924"/>
    <lineage>
        <taxon>Eukaryota</taxon>
        <taxon>Fungi</taxon>
        <taxon>Dikarya</taxon>
        <taxon>Ascomycota</taxon>
        <taxon>Pezizomycotina</taxon>
        <taxon>Eurotiomycetes</taxon>
        <taxon>Chaetothyriomycetidae</taxon>
        <taxon>Chaetothyriales</taxon>
        <taxon>Cyphellophoraceae</taxon>
        <taxon>Cyphellophora</taxon>
    </lineage>
</organism>
<proteinExistence type="predicted"/>
<feature type="region of interest" description="Disordered" evidence="1">
    <location>
        <begin position="1"/>
        <end position="23"/>
    </location>
</feature>
<dbReference type="AlphaFoldDB" id="W2S175"/>
<reference evidence="3 4" key="1">
    <citation type="submission" date="2013-03" db="EMBL/GenBank/DDBJ databases">
        <title>The Genome Sequence of Phialophora europaea CBS 101466.</title>
        <authorList>
            <consortium name="The Broad Institute Genomics Platform"/>
            <person name="Cuomo C."/>
            <person name="de Hoog S."/>
            <person name="Gorbushina A."/>
            <person name="Walker B."/>
            <person name="Young S.K."/>
            <person name="Zeng Q."/>
            <person name="Gargeya S."/>
            <person name="Fitzgerald M."/>
            <person name="Haas B."/>
            <person name="Abouelleil A."/>
            <person name="Allen A.W."/>
            <person name="Alvarado L."/>
            <person name="Arachchi H.M."/>
            <person name="Berlin A.M."/>
            <person name="Chapman S.B."/>
            <person name="Gainer-Dewar J."/>
            <person name="Goldberg J."/>
            <person name="Griggs A."/>
            <person name="Gujja S."/>
            <person name="Hansen M."/>
            <person name="Howarth C."/>
            <person name="Imamovic A."/>
            <person name="Ireland A."/>
            <person name="Larimer J."/>
            <person name="McCowan C."/>
            <person name="Murphy C."/>
            <person name="Pearson M."/>
            <person name="Poon T.W."/>
            <person name="Priest M."/>
            <person name="Roberts A."/>
            <person name="Saif S."/>
            <person name="Shea T."/>
            <person name="Sisk P."/>
            <person name="Sykes S."/>
            <person name="Wortman J."/>
            <person name="Nusbaum C."/>
            <person name="Birren B."/>
        </authorList>
    </citation>
    <scope>NUCLEOTIDE SEQUENCE [LARGE SCALE GENOMIC DNA]</scope>
    <source>
        <strain evidence="3 4">CBS 101466</strain>
    </source>
</reference>
<evidence type="ECO:0000313" key="4">
    <source>
        <dbReference type="Proteomes" id="UP000030752"/>
    </source>
</evidence>
<dbReference type="InterPro" id="IPR025676">
    <property type="entry name" value="Clr5_dom"/>
</dbReference>
<gene>
    <name evidence="3" type="ORF">HMPREF1541_01612</name>
</gene>
<name>W2S175_CYPE1</name>
<feature type="region of interest" description="Disordered" evidence="1">
    <location>
        <begin position="126"/>
        <end position="186"/>
    </location>
</feature>
<dbReference type="RefSeq" id="XP_008714192.1">
    <property type="nucleotide sequence ID" value="XM_008715970.1"/>
</dbReference>
<dbReference type="OrthoDB" id="539213at2759"/>
<dbReference type="SUPFAM" id="SSF48452">
    <property type="entry name" value="TPR-like"/>
    <property type="match status" value="1"/>
</dbReference>